<reference evidence="15 16" key="1">
    <citation type="submission" date="2024-03" db="EMBL/GenBank/DDBJ databases">
        <authorList>
            <person name="Jo J.-H."/>
        </authorList>
    </citation>
    <scope>NUCLEOTIDE SEQUENCE [LARGE SCALE GENOMIC DNA]</scope>
    <source>
        <strain evidence="15 16">PS1R-30</strain>
    </source>
</reference>
<dbReference type="PRINTS" id="PR00344">
    <property type="entry name" value="BCTRLSENSOR"/>
</dbReference>
<dbReference type="Gene3D" id="3.30.565.10">
    <property type="entry name" value="Histidine kinase-like ATPase, C-terminal domain"/>
    <property type="match status" value="1"/>
</dbReference>
<keyword evidence="12 13" id="KW-0472">Membrane</keyword>
<dbReference type="SMART" id="SM00387">
    <property type="entry name" value="HATPase_c"/>
    <property type="match status" value="1"/>
</dbReference>
<evidence type="ECO:0000256" key="8">
    <source>
        <dbReference type="ARBA" id="ARBA00022692"/>
    </source>
</evidence>
<dbReference type="RefSeq" id="WP_339585238.1">
    <property type="nucleotide sequence ID" value="NZ_JBBHJZ010000001.1"/>
</dbReference>
<dbReference type="Pfam" id="PF00512">
    <property type="entry name" value="HisKA"/>
    <property type="match status" value="1"/>
</dbReference>
<evidence type="ECO:0000256" key="13">
    <source>
        <dbReference type="SAM" id="Phobius"/>
    </source>
</evidence>
<comment type="caution">
    <text evidence="15">The sequence shown here is derived from an EMBL/GenBank/DDBJ whole genome shotgun (WGS) entry which is preliminary data.</text>
</comment>
<dbReference type="PANTHER" id="PTHR44936:SF5">
    <property type="entry name" value="SENSOR HISTIDINE KINASE ENVZ"/>
    <property type="match status" value="1"/>
</dbReference>
<dbReference type="CDD" id="cd00082">
    <property type="entry name" value="HisKA"/>
    <property type="match status" value="1"/>
</dbReference>
<evidence type="ECO:0000256" key="2">
    <source>
        <dbReference type="ARBA" id="ARBA00004429"/>
    </source>
</evidence>
<evidence type="ECO:0000256" key="7">
    <source>
        <dbReference type="ARBA" id="ARBA00022679"/>
    </source>
</evidence>
<feature type="transmembrane region" description="Helical" evidence="13">
    <location>
        <begin position="147"/>
        <end position="167"/>
    </location>
</feature>
<keyword evidence="5" id="KW-0997">Cell inner membrane</keyword>
<accession>A0ABU8RR58</accession>
<dbReference type="InterPro" id="IPR003661">
    <property type="entry name" value="HisK_dim/P_dom"/>
</dbReference>
<keyword evidence="16" id="KW-1185">Reference proteome</keyword>
<dbReference type="EC" id="2.7.13.3" evidence="3"/>
<dbReference type="InterPro" id="IPR004358">
    <property type="entry name" value="Sig_transdc_His_kin-like_C"/>
</dbReference>
<keyword evidence="6" id="KW-0597">Phosphoprotein</keyword>
<comment type="catalytic activity">
    <reaction evidence="1">
        <text>ATP + protein L-histidine = ADP + protein N-phospho-L-histidine.</text>
        <dbReference type="EC" id="2.7.13.3"/>
    </reaction>
</comment>
<evidence type="ECO:0000256" key="6">
    <source>
        <dbReference type="ARBA" id="ARBA00022553"/>
    </source>
</evidence>
<dbReference type="InterPro" id="IPR036890">
    <property type="entry name" value="HATPase_C_sf"/>
</dbReference>
<dbReference type="Proteomes" id="UP001361239">
    <property type="component" value="Unassembled WGS sequence"/>
</dbReference>
<evidence type="ECO:0000256" key="11">
    <source>
        <dbReference type="ARBA" id="ARBA00023012"/>
    </source>
</evidence>
<dbReference type="GO" id="GO:0005524">
    <property type="term" value="F:ATP binding"/>
    <property type="evidence" value="ECO:0007669"/>
    <property type="project" value="UniProtKB-KW"/>
</dbReference>
<sequence>MLQRLPIARQIIALVSAAVLATAGAMIAITFIGPPPRPAPTPLADIAQALQGAGVDRLGTRPLLQDAAAEPPEPRAGEMRDRGIEAWLAEELAAQPDDVLAFTTAPQMPGLRDRPVDSLRGEGSFGWRHAGHWRVVRIDPAPTALNWWATVVAVTVLVLGAIIGLAWRSARTITRPLERLADHVRGESPDLHAGDDGDAPPEVAVVAGALAAFQRSQIDQVAQRTRMLSAIAHDLGTPLTRLAFRLEALPEAQRDAAQADIAAMRRLIEDSLALDRSGSQPSERFDLAELVAGMIEESVVQDLPVTADVMTSAPVIASQNALRRLIQNLVDNALRYGGVAELSLMIEGNGVVLVVQDRGPGFTTEMLTHGCQPFVRGEASRNRETGGSGLGLAIASAIARQYRGTLILANRESGGEVRLSLPLAD</sequence>
<keyword evidence="4" id="KW-1003">Cell membrane</keyword>
<comment type="subcellular location">
    <subcellularLocation>
        <location evidence="2">Cell inner membrane</location>
        <topology evidence="2">Multi-pass membrane protein</topology>
    </subcellularLocation>
</comment>
<keyword evidence="15" id="KW-0547">Nucleotide-binding</keyword>
<dbReference type="SMART" id="SM00388">
    <property type="entry name" value="HisKA"/>
    <property type="match status" value="1"/>
</dbReference>
<organism evidence="15 16">
    <name type="scientific">Novosphingobium anseongense</name>
    <dbReference type="NCBI Taxonomy" id="3133436"/>
    <lineage>
        <taxon>Bacteria</taxon>
        <taxon>Pseudomonadati</taxon>
        <taxon>Pseudomonadota</taxon>
        <taxon>Alphaproteobacteria</taxon>
        <taxon>Sphingomonadales</taxon>
        <taxon>Sphingomonadaceae</taxon>
        <taxon>Novosphingobium</taxon>
    </lineage>
</organism>
<evidence type="ECO:0000256" key="12">
    <source>
        <dbReference type="ARBA" id="ARBA00023136"/>
    </source>
</evidence>
<feature type="transmembrane region" description="Helical" evidence="13">
    <location>
        <begin position="12"/>
        <end position="33"/>
    </location>
</feature>
<keyword evidence="8 13" id="KW-0812">Transmembrane</keyword>
<dbReference type="InterPro" id="IPR003594">
    <property type="entry name" value="HATPase_dom"/>
</dbReference>
<evidence type="ECO:0000259" key="14">
    <source>
        <dbReference type="PROSITE" id="PS50109"/>
    </source>
</evidence>
<dbReference type="PROSITE" id="PS50109">
    <property type="entry name" value="HIS_KIN"/>
    <property type="match status" value="1"/>
</dbReference>
<keyword evidence="9" id="KW-0418">Kinase</keyword>
<evidence type="ECO:0000313" key="15">
    <source>
        <dbReference type="EMBL" id="MEJ5975277.1"/>
    </source>
</evidence>
<dbReference type="SUPFAM" id="SSF47384">
    <property type="entry name" value="Homodimeric domain of signal transducing histidine kinase"/>
    <property type="match status" value="1"/>
</dbReference>
<dbReference type="SUPFAM" id="SSF55874">
    <property type="entry name" value="ATPase domain of HSP90 chaperone/DNA topoisomerase II/histidine kinase"/>
    <property type="match status" value="1"/>
</dbReference>
<keyword evidence="11" id="KW-0902">Two-component regulatory system</keyword>
<evidence type="ECO:0000256" key="9">
    <source>
        <dbReference type="ARBA" id="ARBA00022777"/>
    </source>
</evidence>
<keyword evidence="7" id="KW-0808">Transferase</keyword>
<proteinExistence type="predicted"/>
<dbReference type="PANTHER" id="PTHR44936">
    <property type="entry name" value="SENSOR PROTEIN CREC"/>
    <property type="match status" value="1"/>
</dbReference>
<dbReference type="InterPro" id="IPR036097">
    <property type="entry name" value="HisK_dim/P_sf"/>
</dbReference>
<evidence type="ECO:0000313" key="16">
    <source>
        <dbReference type="Proteomes" id="UP001361239"/>
    </source>
</evidence>
<evidence type="ECO:0000256" key="3">
    <source>
        <dbReference type="ARBA" id="ARBA00012438"/>
    </source>
</evidence>
<protein>
    <recommendedName>
        <fullName evidence="3">histidine kinase</fullName>
        <ecNumber evidence="3">2.7.13.3</ecNumber>
    </recommendedName>
</protein>
<dbReference type="Pfam" id="PF02518">
    <property type="entry name" value="HATPase_c"/>
    <property type="match status" value="1"/>
</dbReference>
<name>A0ABU8RR58_9SPHN</name>
<keyword evidence="10 13" id="KW-1133">Transmembrane helix</keyword>
<evidence type="ECO:0000256" key="4">
    <source>
        <dbReference type="ARBA" id="ARBA00022475"/>
    </source>
</evidence>
<gene>
    <name evidence="15" type="ORF">WG901_01415</name>
</gene>
<keyword evidence="15" id="KW-0067">ATP-binding</keyword>
<evidence type="ECO:0000256" key="5">
    <source>
        <dbReference type="ARBA" id="ARBA00022519"/>
    </source>
</evidence>
<feature type="domain" description="Histidine kinase" evidence="14">
    <location>
        <begin position="230"/>
        <end position="425"/>
    </location>
</feature>
<evidence type="ECO:0000256" key="10">
    <source>
        <dbReference type="ARBA" id="ARBA00022989"/>
    </source>
</evidence>
<dbReference type="Gene3D" id="1.10.287.130">
    <property type="match status" value="1"/>
</dbReference>
<dbReference type="InterPro" id="IPR005467">
    <property type="entry name" value="His_kinase_dom"/>
</dbReference>
<dbReference type="InterPro" id="IPR050980">
    <property type="entry name" value="2C_sensor_his_kinase"/>
</dbReference>
<dbReference type="EMBL" id="JBBHJZ010000001">
    <property type="protein sequence ID" value="MEJ5975277.1"/>
    <property type="molecule type" value="Genomic_DNA"/>
</dbReference>
<evidence type="ECO:0000256" key="1">
    <source>
        <dbReference type="ARBA" id="ARBA00000085"/>
    </source>
</evidence>